<dbReference type="KEGG" id="lak:106173273"/>
<feature type="compositionally biased region" description="Polar residues" evidence="1">
    <location>
        <begin position="389"/>
        <end position="399"/>
    </location>
</feature>
<sequence>MAEDNCSSAEPDKTPLKVSARLYDRKRGIYSDIDSQTSVAPLASPGMSDNITPSAKRMRRYREKLRAKLQYAKYLEKQRKKAKEYRANRSEEQKKADKEKSRLRTQKYRQKKKEKGEPVNANPTVNTRTKGEPVSANPTVNTRTSLAAKRKKERERKRKYRAALTPEKRAAINLKRSLRGKEKSRLRTQKYHQKKKEKGEPVNANPTVNTRTKGEPVSANPTVNTRTSLAAKRKKERERKRKYRAALTPEKRAAINLKRSLRGHTPFVVSYKERSCFCEACVTVEGSQFEGSQFEGTPSQEKVIRPLEQFLESGIGINIGQQLPRWNALKDQLQLETNESLAKHLMDYYCKGGTNIHHPVISDTIGVHSSTHCSSNSHSKLYPRRQQESEQNTFISETVTDTERRQDLEHSDSIIQADSGTTWEQDSVHSNSITHAVSETKKEQDSDHSNTLTQVVSETKGQQEASTNTQIIPKTKTDQNASIKQVDSSGVKVAGKKYLVILSNSKHPNPTWLLSP</sequence>
<feature type="region of interest" description="Disordered" evidence="1">
    <location>
        <begin position="372"/>
        <end position="480"/>
    </location>
</feature>
<gene>
    <name evidence="3 4" type="primary">LOC106173273</name>
</gene>
<reference evidence="3 4" key="1">
    <citation type="submission" date="2025-04" db="UniProtKB">
        <authorList>
            <consortium name="RefSeq"/>
        </authorList>
    </citation>
    <scope>IDENTIFICATION</scope>
    <source>
        <tissue evidence="3 4">Gonads</tissue>
    </source>
</reference>
<accession>A0A1S3JHC2</accession>
<feature type="compositionally biased region" description="Basic residues" evidence="1">
    <location>
        <begin position="148"/>
        <end position="161"/>
    </location>
</feature>
<proteinExistence type="predicted"/>
<dbReference type="GeneID" id="106173273"/>
<organism evidence="2 4">
    <name type="scientific">Lingula anatina</name>
    <name type="common">Brachiopod</name>
    <name type="synonym">Lingula unguis</name>
    <dbReference type="NCBI Taxonomy" id="7574"/>
    <lineage>
        <taxon>Eukaryota</taxon>
        <taxon>Metazoa</taxon>
        <taxon>Spiralia</taxon>
        <taxon>Lophotrochozoa</taxon>
        <taxon>Brachiopoda</taxon>
        <taxon>Linguliformea</taxon>
        <taxon>Lingulata</taxon>
        <taxon>Lingulida</taxon>
        <taxon>Linguloidea</taxon>
        <taxon>Lingulidae</taxon>
        <taxon>Lingula</taxon>
    </lineage>
</organism>
<keyword evidence="2" id="KW-1185">Reference proteome</keyword>
<feature type="compositionally biased region" description="Polar residues" evidence="1">
    <location>
        <begin position="136"/>
        <end position="145"/>
    </location>
</feature>
<dbReference type="Proteomes" id="UP000085678">
    <property type="component" value="Unplaced"/>
</dbReference>
<feature type="compositionally biased region" description="Basic residues" evidence="1">
    <location>
        <begin position="103"/>
        <end position="113"/>
    </location>
</feature>
<protein>
    <submittedName>
        <fullName evidence="3 4">Uncharacterized protein LOC106173273 isoform X1</fullName>
    </submittedName>
</protein>
<feature type="compositionally biased region" description="Basic and acidic residues" evidence="1">
    <location>
        <begin position="438"/>
        <end position="448"/>
    </location>
</feature>
<feature type="compositionally biased region" description="Polar residues" evidence="1">
    <location>
        <begin position="449"/>
        <end position="480"/>
    </location>
</feature>
<name>A0A1S3JHC2_LINAN</name>
<feature type="compositionally biased region" description="Basic and acidic residues" evidence="1">
    <location>
        <begin position="84"/>
        <end position="102"/>
    </location>
</feature>
<feature type="compositionally biased region" description="Polar residues" evidence="1">
    <location>
        <begin position="219"/>
        <end position="228"/>
    </location>
</feature>
<feature type="compositionally biased region" description="Basic residues" evidence="1">
    <location>
        <begin position="231"/>
        <end position="244"/>
    </location>
</feature>
<dbReference type="RefSeq" id="XP_013409796.1">
    <property type="nucleotide sequence ID" value="XM_013554342.2"/>
</dbReference>
<evidence type="ECO:0000256" key="1">
    <source>
        <dbReference type="SAM" id="MobiDB-lite"/>
    </source>
</evidence>
<dbReference type="AlphaFoldDB" id="A0A1S3JHC2"/>
<feature type="compositionally biased region" description="Polar residues" evidence="1">
    <location>
        <begin position="413"/>
        <end position="437"/>
    </location>
</feature>
<evidence type="ECO:0000313" key="3">
    <source>
        <dbReference type="RefSeq" id="XP_013409796.1"/>
    </source>
</evidence>
<feature type="region of interest" description="Disordered" evidence="1">
    <location>
        <begin position="77"/>
        <end position="245"/>
    </location>
</feature>
<feature type="region of interest" description="Disordered" evidence="1">
    <location>
        <begin position="35"/>
        <end position="60"/>
    </location>
</feature>
<feature type="compositionally biased region" description="Basic and acidic residues" evidence="1">
    <location>
        <begin position="401"/>
        <end position="412"/>
    </location>
</feature>
<evidence type="ECO:0000313" key="2">
    <source>
        <dbReference type="Proteomes" id="UP000085678"/>
    </source>
</evidence>
<dbReference type="RefSeq" id="XP_013409797.1">
    <property type="nucleotide sequence ID" value="XM_013554343.2"/>
</dbReference>
<feature type="compositionally biased region" description="Basic residues" evidence="1">
    <location>
        <begin position="186"/>
        <end position="196"/>
    </location>
</feature>
<evidence type="ECO:0000313" key="4">
    <source>
        <dbReference type="RefSeq" id="XP_013409797.1"/>
    </source>
</evidence>